<keyword evidence="7" id="KW-0030">Aminoacyl-tRNA synthetase</keyword>
<dbReference type="GO" id="GO:0005829">
    <property type="term" value="C:cytosol"/>
    <property type="evidence" value="ECO:0007669"/>
    <property type="project" value="TreeGrafter"/>
</dbReference>
<dbReference type="AlphaFoldDB" id="A0A820QAR2"/>
<evidence type="ECO:0000256" key="5">
    <source>
        <dbReference type="ARBA" id="ARBA00022840"/>
    </source>
</evidence>
<dbReference type="Gene3D" id="3.90.740.10">
    <property type="entry name" value="Valyl/Leucyl/Isoleucyl-tRNA synthetase, editing domain"/>
    <property type="match status" value="1"/>
</dbReference>
<comment type="similarity">
    <text evidence="1">Belongs to the class-I aminoacyl-tRNA synthetase family.</text>
</comment>
<evidence type="ECO:0000256" key="7">
    <source>
        <dbReference type="ARBA" id="ARBA00023146"/>
    </source>
</evidence>
<dbReference type="Pfam" id="PF13603">
    <property type="entry name" value="tRNA-synt_1_2"/>
    <property type="match status" value="1"/>
</dbReference>
<dbReference type="GO" id="GO:0005524">
    <property type="term" value="F:ATP binding"/>
    <property type="evidence" value="ECO:0007669"/>
    <property type="project" value="UniProtKB-KW"/>
</dbReference>
<feature type="non-terminal residue" evidence="10">
    <location>
        <position position="1"/>
    </location>
</feature>
<dbReference type="GO" id="GO:0004832">
    <property type="term" value="F:valine-tRNA ligase activity"/>
    <property type="evidence" value="ECO:0007669"/>
    <property type="project" value="UniProtKB-EC"/>
</dbReference>
<dbReference type="PANTHER" id="PTHR11946:SF109">
    <property type="entry name" value="VALINE--TRNA LIGASE"/>
    <property type="match status" value="1"/>
</dbReference>
<keyword evidence="4" id="KW-0547">Nucleotide-binding</keyword>
<keyword evidence="3" id="KW-0436">Ligase</keyword>
<evidence type="ECO:0000256" key="1">
    <source>
        <dbReference type="ARBA" id="ARBA00005594"/>
    </source>
</evidence>
<keyword evidence="5" id="KW-0067">ATP-binding</keyword>
<gene>
    <name evidence="10" type="ORF">OXD698_LOCUS52569</name>
</gene>
<evidence type="ECO:0000256" key="8">
    <source>
        <dbReference type="ARBA" id="ARBA00029936"/>
    </source>
</evidence>
<evidence type="ECO:0000256" key="3">
    <source>
        <dbReference type="ARBA" id="ARBA00022598"/>
    </source>
</evidence>
<dbReference type="InterPro" id="IPR025709">
    <property type="entry name" value="Leu_tRNA-synth_edit"/>
</dbReference>
<feature type="non-terminal residue" evidence="10">
    <location>
        <position position="151"/>
    </location>
</feature>
<protein>
    <recommendedName>
        <fullName evidence="2">valine--tRNA ligase</fullName>
        <ecNumber evidence="2">6.1.1.9</ecNumber>
    </recommendedName>
    <alternativeName>
        <fullName evidence="8">Valyl-tRNA synthetase</fullName>
    </alternativeName>
</protein>
<dbReference type="GO" id="GO:0002161">
    <property type="term" value="F:aminoacyl-tRNA deacylase activity"/>
    <property type="evidence" value="ECO:0007669"/>
    <property type="project" value="InterPro"/>
</dbReference>
<dbReference type="Proteomes" id="UP000663844">
    <property type="component" value="Unassembled WGS sequence"/>
</dbReference>
<evidence type="ECO:0000256" key="4">
    <source>
        <dbReference type="ARBA" id="ARBA00022741"/>
    </source>
</evidence>
<evidence type="ECO:0000256" key="6">
    <source>
        <dbReference type="ARBA" id="ARBA00022917"/>
    </source>
</evidence>
<evidence type="ECO:0000313" key="10">
    <source>
        <dbReference type="EMBL" id="CAF4419880.1"/>
    </source>
</evidence>
<evidence type="ECO:0000256" key="2">
    <source>
        <dbReference type="ARBA" id="ARBA00013169"/>
    </source>
</evidence>
<dbReference type="EC" id="6.1.1.9" evidence="2"/>
<evidence type="ECO:0000313" key="11">
    <source>
        <dbReference type="Proteomes" id="UP000663844"/>
    </source>
</evidence>
<name>A0A820QAR2_9BILA</name>
<keyword evidence="6" id="KW-0648">Protein biosynthesis</keyword>
<reference evidence="10" key="1">
    <citation type="submission" date="2021-02" db="EMBL/GenBank/DDBJ databases">
        <authorList>
            <person name="Nowell W R."/>
        </authorList>
    </citation>
    <scope>NUCLEOTIDE SEQUENCE</scope>
</reference>
<comment type="caution">
    <text evidence="10">The sequence shown here is derived from an EMBL/GenBank/DDBJ whole genome shotgun (WGS) entry which is preliminary data.</text>
</comment>
<dbReference type="EMBL" id="CAJOAZ010028748">
    <property type="protein sequence ID" value="CAF4419880.1"/>
    <property type="molecule type" value="Genomic_DNA"/>
</dbReference>
<dbReference type="InterPro" id="IPR009008">
    <property type="entry name" value="Val/Leu/Ile-tRNA-synth_edit"/>
</dbReference>
<feature type="domain" description="Leucyl-tRNA synthetase editing" evidence="9">
    <location>
        <begin position="26"/>
        <end position="87"/>
    </location>
</feature>
<dbReference type="PANTHER" id="PTHR11946">
    <property type="entry name" value="VALYL-TRNA SYNTHETASES"/>
    <property type="match status" value="1"/>
</dbReference>
<evidence type="ECO:0000259" key="9">
    <source>
        <dbReference type="Pfam" id="PF13603"/>
    </source>
</evidence>
<dbReference type="GO" id="GO:0006438">
    <property type="term" value="P:valyl-tRNA aminoacylation"/>
    <property type="evidence" value="ECO:0007669"/>
    <property type="project" value="InterPro"/>
</dbReference>
<accession>A0A820QAR2</accession>
<dbReference type="SUPFAM" id="SSF50677">
    <property type="entry name" value="ValRS/IleRS/LeuRS editing domain"/>
    <property type="match status" value="1"/>
</dbReference>
<dbReference type="InterPro" id="IPR002303">
    <property type="entry name" value="Valyl-tRNA_ligase"/>
</dbReference>
<proteinExistence type="inferred from homology"/>
<organism evidence="10 11">
    <name type="scientific">Adineta steineri</name>
    <dbReference type="NCBI Taxonomy" id="433720"/>
    <lineage>
        <taxon>Eukaryota</taxon>
        <taxon>Metazoa</taxon>
        <taxon>Spiralia</taxon>
        <taxon>Gnathifera</taxon>
        <taxon>Rotifera</taxon>
        <taxon>Eurotatoria</taxon>
        <taxon>Bdelloidea</taxon>
        <taxon>Adinetida</taxon>
        <taxon>Adinetidae</taxon>
        <taxon>Adineta</taxon>
    </lineage>
</organism>
<sequence length="151" mass="17371">TSPPEIILADTGIALHPLDSRYMSLKNKFVQNPFNPQDRLPIIFDESVDQNFGTGAVKLTPGHDTFDYTLAIKHNLPIRTMLNDQGRVQLHLDHPFYQQLNDLHRYDARDKVLQLLENQGLRRGEQEQQKMVIPICSRTGDIIEPMVKELI</sequence>